<evidence type="ECO:0000313" key="2">
    <source>
        <dbReference type="Proteomes" id="UP000055024"/>
    </source>
</evidence>
<accession>A0A0V1F380</accession>
<name>A0A0V1F380_9BILA</name>
<comment type="caution">
    <text evidence="1">The sequence shown here is derived from an EMBL/GenBank/DDBJ whole genome shotgun (WGS) entry which is preliminary data.</text>
</comment>
<keyword evidence="2" id="KW-1185">Reference proteome</keyword>
<sequence length="46" mass="4989">LIWLSPERLCQSLTDTDVDSTICLSRETPMGTLGKGLKELKGIATP</sequence>
<organism evidence="1 2">
    <name type="scientific">Trichinella zimbabwensis</name>
    <dbReference type="NCBI Taxonomy" id="268475"/>
    <lineage>
        <taxon>Eukaryota</taxon>
        <taxon>Metazoa</taxon>
        <taxon>Ecdysozoa</taxon>
        <taxon>Nematoda</taxon>
        <taxon>Enoplea</taxon>
        <taxon>Dorylaimia</taxon>
        <taxon>Trichinellida</taxon>
        <taxon>Trichinellidae</taxon>
        <taxon>Trichinella</taxon>
    </lineage>
</organism>
<reference evidence="1 2" key="1">
    <citation type="submission" date="2015-01" db="EMBL/GenBank/DDBJ databases">
        <title>Evolution of Trichinella species and genotypes.</title>
        <authorList>
            <person name="Korhonen P.K."/>
            <person name="Edoardo P."/>
            <person name="Giuseppe L.R."/>
            <person name="Gasser R.B."/>
        </authorList>
    </citation>
    <scope>NUCLEOTIDE SEQUENCE [LARGE SCALE GENOMIC DNA]</scope>
    <source>
        <strain evidence="1">ISS1029</strain>
    </source>
</reference>
<dbReference type="AlphaFoldDB" id="A0A0V1F380"/>
<evidence type="ECO:0000313" key="1">
    <source>
        <dbReference type="EMBL" id="KRY80306.1"/>
    </source>
</evidence>
<proteinExistence type="predicted"/>
<dbReference type="Proteomes" id="UP000055024">
    <property type="component" value="Unassembled WGS sequence"/>
</dbReference>
<protein>
    <submittedName>
        <fullName evidence="1">Uncharacterized protein</fullName>
    </submittedName>
</protein>
<feature type="non-terminal residue" evidence="1">
    <location>
        <position position="46"/>
    </location>
</feature>
<dbReference type="EMBL" id="JYDP01006887">
    <property type="protein sequence ID" value="KRY80306.1"/>
    <property type="molecule type" value="Genomic_DNA"/>
</dbReference>
<feature type="non-terminal residue" evidence="1">
    <location>
        <position position="1"/>
    </location>
</feature>
<gene>
    <name evidence="1" type="ORF">T11_2740</name>
</gene>